<dbReference type="Gene3D" id="3.40.50.720">
    <property type="entry name" value="NAD(P)-binding Rossmann-like Domain"/>
    <property type="match status" value="1"/>
</dbReference>
<sequence>MSSNTGNLSKEVLFDVSGKVALVTGGGSGIGLMTAQALAANGAKVYICGRTKEKLDRATETHAKDARGEIIPIQADINSKQGIAALYEEIKSREKYLSILVNNAGVSSATFSVAENSSAEEMKKSLFDAKTATFEDWVDVYRTNVAATYFTTVAFLPLLQACTESHPGWSGTVINVSSISGEIKTAQHHFSYNASKAAAVHLTRMLASEVAAAGLKIRVNGIAPGVFPSEMTAGESDEAQKSQLDKKKYEGKIPAERPGKDEDMASAMLFAAGNQYLNGETITVDGGYTIAAGM</sequence>
<dbReference type="InterPro" id="IPR002347">
    <property type="entry name" value="SDR_fam"/>
</dbReference>
<evidence type="ECO:0000256" key="3">
    <source>
        <dbReference type="ARBA" id="ARBA00023002"/>
    </source>
</evidence>
<dbReference type="PROSITE" id="PS00061">
    <property type="entry name" value="ADH_SHORT"/>
    <property type="match status" value="1"/>
</dbReference>
<dbReference type="GO" id="GO:0016491">
    <property type="term" value="F:oxidoreductase activity"/>
    <property type="evidence" value="ECO:0007669"/>
    <property type="project" value="UniProtKB-KW"/>
</dbReference>
<evidence type="ECO:0000313" key="7">
    <source>
        <dbReference type="Proteomes" id="UP000029964"/>
    </source>
</evidence>
<keyword evidence="2" id="KW-0521">NADP</keyword>
<dbReference type="PANTHER" id="PTHR43618:SF4">
    <property type="entry name" value="SHORT CHAIN DEHYDROGENASE_REDUCTASE FAMILY (AFU_ORTHOLOGUE AFUA_7G04540)"/>
    <property type="match status" value="1"/>
</dbReference>
<evidence type="ECO:0000256" key="1">
    <source>
        <dbReference type="ARBA" id="ARBA00006484"/>
    </source>
</evidence>
<feature type="compositionally biased region" description="Basic and acidic residues" evidence="5">
    <location>
        <begin position="238"/>
        <end position="260"/>
    </location>
</feature>
<dbReference type="CDD" id="cd05233">
    <property type="entry name" value="SDR_c"/>
    <property type="match status" value="1"/>
</dbReference>
<organism evidence="6 7">
    <name type="scientific">Hapsidospora chrysogenum (strain ATCC 11550 / CBS 779.69 / DSM 880 / IAM 14645 / JCM 23072 / IMI 49137)</name>
    <name type="common">Acremonium chrysogenum</name>
    <dbReference type="NCBI Taxonomy" id="857340"/>
    <lineage>
        <taxon>Eukaryota</taxon>
        <taxon>Fungi</taxon>
        <taxon>Dikarya</taxon>
        <taxon>Ascomycota</taxon>
        <taxon>Pezizomycotina</taxon>
        <taxon>Sordariomycetes</taxon>
        <taxon>Hypocreomycetidae</taxon>
        <taxon>Hypocreales</taxon>
        <taxon>Bionectriaceae</taxon>
        <taxon>Hapsidospora</taxon>
    </lineage>
</organism>
<dbReference type="InterPro" id="IPR052178">
    <property type="entry name" value="Sec_Metab_Biosynth_SDR"/>
</dbReference>
<evidence type="ECO:0000313" key="6">
    <source>
        <dbReference type="EMBL" id="KFH42526.1"/>
    </source>
</evidence>
<dbReference type="InterPro" id="IPR036291">
    <property type="entry name" value="NAD(P)-bd_dom_sf"/>
</dbReference>
<name>A0A086SZJ4_HAPC1</name>
<dbReference type="SUPFAM" id="SSF51735">
    <property type="entry name" value="NAD(P)-binding Rossmann-fold domains"/>
    <property type="match status" value="1"/>
</dbReference>
<proteinExistence type="inferred from homology"/>
<dbReference type="PRINTS" id="PR00080">
    <property type="entry name" value="SDRFAMILY"/>
</dbReference>
<keyword evidence="3" id="KW-0560">Oxidoreductase</keyword>
<dbReference type="OrthoDB" id="2898618at2759"/>
<dbReference type="STRING" id="857340.A0A086SZJ4"/>
<dbReference type="AlphaFoldDB" id="A0A086SZJ4"/>
<dbReference type="HOGENOM" id="CLU_010194_12_0_1"/>
<comment type="similarity">
    <text evidence="1 4">Belongs to the short-chain dehydrogenases/reductases (SDR) family.</text>
</comment>
<evidence type="ECO:0000256" key="5">
    <source>
        <dbReference type="SAM" id="MobiDB-lite"/>
    </source>
</evidence>
<gene>
    <name evidence="6" type="ORF">ACRE_067650</name>
</gene>
<keyword evidence="7" id="KW-1185">Reference proteome</keyword>
<dbReference type="PRINTS" id="PR00081">
    <property type="entry name" value="GDHRDH"/>
</dbReference>
<dbReference type="PANTHER" id="PTHR43618">
    <property type="entry name" value="7-ALPHA-HYDROXYSTEROID DEHYDROGENASE"/>
    <property type="match status" value="1"/>
</dbReference>
<dbReference type="InterPro" id="IPR020904">
    <property type="entry name" value="Sc_DH/Rdtase_CS"/>
</dbReference>
<accession>A0A086SZJ4</accession>
<protein>
    <submittedName>
        <fullName evidence="6">Rhamnolipids biosynthesis 3-oxoacyl-[acyl-carrier-protein] reductase-like protein</fullName>
    </submittedName>
</protein>
<comment type="caution">
    <text evidence="6">The sequence shown here is derived from an EMBL/GenBank/DDBJ whole genome shotgun (WGS) entry which is preliminary data.</text>
</comment>
<dbReference type="FunFam" id="3.40.50.720:FF:000084">
    <property type="entry name" value="Short-chain dehydrogenase reductase"/>
    <property type="match status" value="1"/>
</dbReference>
<dbReference type="Proteomes" id="UP000029964">
    <property type="component" value="Unassembled WGS sequence"/>
</dbReference>
<feature type="region of interest" description="Disordered" evidence="5">
    <location>
        <begin position="230"/>
        <end position="260"/>
    </location>
</feature>
<evidence type="ECO:0000256" key="4">
    <source>
        <dbReference type="RuleBase" id="RU000363"/>
    </source>
</evidence>
<evidence type="ECO:0000256" key="2">
    <source>
        <dbReference type="ARBA" id="ARBA00022857"/>
    </source>
</evidence>
<reference evidence="7" key="1">
    <citation type="journal article" date="2014" name="Genome Announc.">
        <title>Genome sequence and annotation of Acremonium chrysogenum, producer of the beta-lactam antibiotic cephalosporin C.</title>
        <authorList>
            <person name="Terfehr D."/>
            <person name="Dahlmann T.A."/>
            <person name="Specht T."/>
            <person name="Zadra I."/>
            <person name="Kuernsteiner H."/>
            <person name="Kueck U."/>
        </authorList>
    </citation>
    <scope>NUCLEOTIDE SEQUENCE [LARGE SCALE GENOMIC DNA]</scope>
    <source>
        <strain evidence="7">ATCC 11550 / CBS 779.69 / DSM 880 / IAM 14645 / JCM 23072 / IMI 49137</strain>
    </source>
</reference>
<dbReference type="EMBL" id="JPKY01000092">
    <property type="protein sequence ID" value="KFH42526.1"/>
    <property type="molecule type" value="Genomic_DNA"/>
</dbReference>
<dbReference type="Pfam" id="PF00106">
    <property type="entry name" value="adh_short"/>
    <property type="match status" value="1"/>
</dbReference>